<dbReference type="FunFam" id="1.20.5.1700:FF:000002">
    <property type="entry name" value="Huntingtin interacting protein 1"/>
    <property type="match status" value="1"/>
</dbReference>
<evidence type="ECO:0000259" key="8">
    <source>
        <dbReference type="PROSITE" id="PS50945"/>
    </source>
</evidence>
<evidence type="ECO:0000256" key="4">
    <source>
        <dbReference type="ARBA" id="ARBA00022583"/>
    </source>
</evidence>
<evidence type="ECO:0000256" key="7">
    <source>
        <dbReference type="SAM" id="Coils"/>
    </source>
</evidence>
<organism evidence="9 10">
    <name type="scientific">Oncorhynchus mykiss</name>
    <name type="common">Rainbow trout</name>
    <name type="synonym">Salmo gairdneri</name>
    <dbReference type="NCBI Taxonomy" id="8022"/>
    <lineage>
        <taxon>Eukaryota</taxon>
        <taxon>Metazoa</taxon>
        <taxon>Chordata</taxon>
        <taxon>Craniata</taxon>
        <taxon>Vertebrata</taxon>
        <taxon>Euteleostomi</taxon>
        <taxon>Actinopterygii</taxon>
        <taxon>Neopterygii</taxon>
        <taxon>Teleostei</taxon>
        <taxon>Protacanthopterygii</taxon>
        <taxon>Salmoniformes</taxon>
        <taxon>Salmonidae</taxon>
        <taxon>Salmoninae</taxon>
        <taxon>Oncorhynchus</taxon>
    </lineage>
</organism>
<reference evidence="9" key="1">
    <citation type="submission" date="2020-07" db="EMBL/GenBank/DDBJ databases">
        <title>A long reads based de novo assembly of the rainbow trout Arlee double haploid line genome.</title>
        <authorList>
            <person name="Gao G."/>
            <person name="Palti Y."/>
        </authorList>
    </citation>
    <scope>NUCLEOTIDE SEQUENCE [LARGE SCALE GENOMIC DNA]</scope>
</reference>
<dbReference type="InterPro" id="IPR032422">
    <property type="entry name" value="HIP1_clath-bd"/>
</dbReference>
<evidence type="ECO:0000256" key="2">
    <source>
        <dbReference type="ARBA" id="ARBA00010135"/>
    </source>
</evidence>
<keyword evidence="4" id="KW-0254">Endocytosis</keyword>
<evidence type="ECO:0000256" key="1">
    <source>
        <dbReference type="ARBA" id="ARBA00004496"/>
    </source>
</evidence>
<dbReference type="InterPro" id="IPR030224">
    <property type="entry name" value="Sla2_fam"/>
</dbReference>
<dbReference type="InterPro" id="IPR002558">
    <property type="entry name" value="ILWEQ_dom"/>
</dbReference>
<dbReference type="GO" id="GO:0007015">
    <property type="term" value="P:actin filament organization"/>
    <property type="evidence" value="ECO:0007669"/>
    <property type="project" value="TreeGrafter"/>
</dbReference>
<dbReference type="InterPro" id="IPR008942">
    <property type="entry name" value="ENTH_VHS"/>
</dbReference>
<dbReference type="SUPFAM" id="SSF48464">
    <property type="entry name" value="ENTH/VHS domain"/>
    <property type="match status" value="1"/>
</dbReference>
<dbReference type="GO" id="GO:0035615">
    <property type="term" value="F:clathrin adaptor activity"/>
    <property type="evidence" value="ECO:0007669"/>
    <property type="project" value="TreeGrafter"/>
</dbReference>
<keyword evidence="6" id="KW-0009">Actin-binding</keyword>
<evidence type="ECO:0000313" key="10">
    <source>
        <dbReference type="Proteomes" id="UP000694395"/>
    </source>
</evidence>
<proteinExistence type="inferred from homology"/>
<evidence type="ECO:0000256" key="5">
    <source>
        <dbReference type="ARBA" id="ARBA00023054"/>
    </source>
</evidence>
<dbReference type="GO" id="GO:0080025">
    <property type="term" value="F:phosphatidylinositol-3,5-bisphosphate binding"/>
    <property type="evidence" value="ECO:0007669"/>
    <property type="project" value="TreeGrafter"/>
</dbReference>
<dbReference type="InterPro" id="IPR011417">
    <property type="entry name" value="ANTH_dom"/>
</dbReference>
<evidence type="ECO:0000256" key="6">
    <source>
        <dbReference type="ARBA" id="ARBA00023203"/>
    </source>
</evidence>
<dbReference type="InterPro" id="IPR035964">
    <property type="entry name" value="I/LWEQ_dom_sf"/>
</dbReference>
<evidence type="ECO:0000256" key="3">
    <source>
        <dbReference type="ARBA" id="ARBA00022490"/>
    </source>
</evidence>
<dbReference type="Ensembl" id="ENSOMYT00000006604.2">
    <property type="protein sequence ID" value="ENSOMYP00000005942.2"/>
    <property type="gene ID" value="ENSOMYG00000002542.2"/>
</dbReference>
<name>A0A8C7M687_ONCMY</name>
<dbReference type="GO" id="GO:0030864">
    <property type="term" value="C:cortical actin cytoskeleton"/>
    <property type="evidence" value="ECO:0007669"/>
    <property type="project" value="TreeGrafter"/>
</dbReference>
<dbReference type="AlphaFoldDB" id="A0A8C7M687"/>
<dbReference type="PANTHER" id="PTHR10407">
    <property type="entry name" value="HUNTINGTIN INTERACTING PROTEIN 1"/>
    <property type="match status" value="1"/>
</dbReference>
<reference evidence="9" key="3">
    <citation type="submission" date="2025-09" db="UniProtKB">
        <authorList>
            <consortium name="Ensembl"/>
        </authorList>
    </citation>
    <scope>IDENTIFICATION</scope>
</reference>
<feature type="coiled-coil region" evidence="7">
    <location>
        <begin position="321"/>
        <end position="348"/>
    </location>
</feature>
<dbReference type="Pfam" id="PF01608">
    <property type="entry name" value="I_LWEQ"/>
    <property type="match status" value="1"/>
</dbReference>
<dbReference type="Gene3D" id="6.10.250.920">
    <property type="match status" value="1"/>
</dbReference>
<dbReference type="PROSITE" id="PS50945">
    <property type="entry name" value="I_LWEQ"/>
    <property type="match status" value="1"/>
</dbReference>
<keyword evidence="5 7" id="KW-0175">Coiled coil</keyword>
<dbReference type="Proteomes" id="UP000694395">
    <property type="component" value="Chromosome 5"/>
</dbReference>
<dbReference type="SUPFAM" id="SSF109885">
    <property type="entry name" value="I/LWEQ domain"/>
    <property type="match status" value="1"/>
</dbReference>
<sequence length="967" mass="108380">STQLHSISKSITSSETPLKEKYARSILSKHEGGATTFWSFIINLPLSSNAIISWKFCYMLHKVLRDGHHNVSHPIHGNLHDRYGHIVSLSAKFLSLKMEFHVKHKVIPGNLEATDETVEREAGTDVNKIFDMTHELLDYLDAALTMSETVWRQLDANAGKSTTPAGQCRLGPLIPVILDCSWLYHFSVKLLFKLHSCVSADSLLGHRERFRDLFNSLTKLFDRARETEFFKKFIQIPDLPDSPPNFLRASALAEYERPVVVMPNEEPYEEVDAAPQNDCEIITVSGLPLVSLRRSPSPALTEAEALRKELEIIKPELQLLKTEAQRCVTQLKSQVNRLEAELEDQRTHKQMALVDNEHLRMEVGALRQATASLTGVQAGYQEADGRAQAAELRFSQLKERHAELVTSHADLLKKNAETVRFLSSTQQNQQELAMAKQQLASERVEIDRLKRELEQSRAEVSRANNALQNKEMTGSQMNSALMGLQIEKEGLLRSVREKDAELSSLWQQAQLQRSSLEQDNDRTSREMASLRQQLQQRGELTRKLQEEQFCLLQCAVVEAEGIILDAVSKLDDPIHVRCTCSPDYLVNRAEFTLGSLDKMQQSHMVYLGNMDDASGLLRAVTQFSHLASDTIVNGGATAHSAPTDQADRLTDSCREASTHCLQFLHELKSRATLHRADPTTIRYVMRRILTMGQDLRFQGQDVLKEELGEMVDKEMTATSTAIEEAVLRMDILNQARRDMSGVKLEVNQSILGSCSDLMKAIHMLVTAATDLQKDIVESGRGAASVKEFYAKNSCWTEGLISASKSVGWGATQMLSDTTDKVVTSGGKYEELIVCSHEIAASTAQLVAASKVKADRNSKKLSTLQQASRHVNDMAAIVVTSTNHGQRQITERGEKRERRKVVKVLELENQLEQERVRLGELRKKHYQLSETGTTDGGEVEVTKPHPALFVVYVYPNLRGSVGQERGTI</sequence>
<protein>
    <recommendedName>
        <fullName evidence="8">I/LWEQ domain-containing protein</fullName>
    </recommendedName>
</protein>
<comment type="subcellular location">
    <subcellularLocation>
        <location evidence="1">Cytoplasm</location>
    </subcellularLocation>
</comment>
<dbReference type="GO" id="GO:0030136">
    <property type="term" value="C:clathrin-coated vesicle"/>
    <property type="evidence" value="ECO:0007669"/>
    <property type="project" value="TreeGrafter"/>
</dbReference>
<dbReference type="Pfam" id="PF16515">
    <property type="entry name" value="HIP1_clath_bdg"/>
    <property type="match status" value="1"/>
</dbReference>
<feature type="coiled-coil region" evidence="7">
    <location>
        <begin position="432"/>
        <end position="473"/>
    </location>
</feature>
<dbReference type="Pfam" id="PF07651">
    <property type="entry name" value="ANTH"/>
    <property type="match status" value="1"/>
</dbReference>
<dbReference type="GO" id="GO:0043325">
    <property type="term" value="F:phosphatidylinositol-3,4-bisphosphate binding"/>
    <property type="evidence" value="ECO:0007669"/>
    <property type="project" value="TreeGrafter"/>
</dbReference>
<evidence type="ECO:0000313" key="9">
    <source>
        <dbReference type="Ensembl" id="ENSOMYP00000005942.2"/>
    </source>
</evidence>
<dbReference type="GO" id="GO:0032051">
    <property type="term" value="F:clathrin light chain binding"/>
    <property type="evidence" value="ECO:0007669"/>
    <property type="project" value="TreeGrafter"/>
</dbReference>
<dbReference type="PANTHER" id="PTHR10407:SF10">
    <property type="entry name" value="HUNTINGTIN-INTERACTING PROTEIN 1-RELATED PROTEIN"/>
    <property type="match status" value="1"/>
</dbReference>
<dbReference type="GO" id="GO:0006897">
    <property type="term" value="P:endocytosis"/>
    <property type="evidence" value="ECO:0007669"/>
    <property type="project" value="UniProtKB-KW"/>
</dbReference>
<keyword evidence="3" id="KW-0963">Cytoplasm</keyword>
<dbReference type="SMART" id="SM00273">
    <property type="entry name" value="ENTH"/>
    <property type="match status" value="1"/>
</dbReference>
<dbReference type="GO" id="GO:0051015">
    <property type="term" value="F:actin filament binding"/>
    <property type="evidence" value="ECO:0007669"/>
    <property type="project" value="TreeGrafter"/>
</dbReference>
<keyword evidence="10" id="KW-1185">Reference proteome</keyword>
<dbReference type="Gene3D" id="1.20.1410.10">
    <property type="entry name" value="I/LWEQ domain"/>
    <property type="match status" value="1"/>
</dbReference>
<feature type="domain" description="I/LWEQ" evidence="8">
    <location>
        <begin position="699"/>
        <end position="928"/>
    </location>
</feature>
<comment type="similarity">
    <text evidence="2">Belongs to the SLA2 family.</text>
</comment>
<dbReference type="GeneTree" id="ENSGT00940000153594"/>
<dbReference type="GO" id="GO:0048268">
    <property type="term" value="P:clathrin coat assembly"/>
    <property type="evidence" value="ECO:0007669"/>
    <property type="project" value="TreeGrafter"/>
</dbReference>
<dbReference type="Gene3D" id="1.20.5.1700">
    <property type="match status" value="1"/>
</dbReference>
<dbReference type="SMART" id="SM00307">
    <property type="entry name" value="ILWEQ"/>
    <property type="match status" value="1"/>
</dbReference>
<accession>A0A8C7M687</accession>
<reference evidence="9" key="2">
    <citation type="submission" date="2025-08" db="UniProtKB">
        <authorList>
            <consortium name="Ensembl"/>
        </authorList>
    </citation>
    <scope>IDENTIFICATION</scope>
</reference>
<dbReference type="InterPro" id="IPR013809">
    <property type="entry name" value="ENTH"/>
</dbReference>